<dbReference type="GO" id="GO:0005886">
    <property type="term" value="C:plasma membrane"/>
    <property type="evidence" value="ECO:0007669"/>
    <property type="project" value="UniProtKB-SubCell"/>
</dbReference>
<keyword evidence="11" id="KW-0969">Cilium</keyword>
<dbReference type="STRING" id="1120989.SAMN02745227_00125"/>
<proteinExistence type="inferred from homology"/>
<sequence>MELYNIINDHFYTFILLTVRFSGLYLGSPIFGGRSIPNQVKIGLALISSLIITPLHSAGITIEGIDLSIIYLGIKELLVGLVIGYIAMLTFTAIQFAGQFIDVQMGFGIVNVVDPQFGNPIPIIGNFKYIIAILLFLTVNGHHLLIDALFKSVELVPIGTITFGDNVIIYIFGLFVRLFLISLQVGLPIIGTLFIVDVGLGIVARTVPQMNVFVVGIPLKILVGFAIIIMIFPLYIRMLLSLFEGLHTNIYKFIQILGG</sequence>
<dbReference type="PRINTS" id="PR00953">
    <property type="entry name" value="TYPE3IMRPROT"/>
</dbReference>
<accession>A0A1M6KHM1</accession>
<dbReference type="PANTHER" id="PTHR30065:SF1">
    <property type="entry name" value="SURFACE PRESENTATION OF ANTIGENS PROTEIN SPAR"/>
    <property type="match status" value="1"/>
</dbReference>
<dbReference type="GO" id="GO:0044780">
    <property type="term" value="P:bacterial-type flagellum assembly"/>
    <property type="evidence" value="ECO:0007669"/>
    <property type="project" value="UniProtKB-UniRule"/>
</dbReference>
<keyword evidence="6 10" id="KW-1133">Transmembrane helix</keyword>
<feature type="transmembrane region" description="Helical" evidence="10">
    <location>
        <begin position="178"/>
        <end position="200"/>
    </location>
</feature>
<evidence type="ECO:0000256" key="9">
    <source>
        <dbReference type="NCBIfam" id="TIGR01400"/>
    </source>
</evidence>
<dbReference type="Pfam" id="PF01311">
    <property type="entry name" value="Bac_export_1"/>
    <property type="match status" value="1"/>
</dbReference>
<comment type="function">
    <text evidence="1 10">Role in flagellar biosynthesis.</text>
</comment>
<dbReference type="Proteomes" id="UP000243547">
    <property type="component" value="Unassembled WGS sequence"/>
</dbReference>
<dbReference type="PANTHER" id="PTHR30065">
    <property type="entry name" value="FLAGELLAR BIOSYNTHETIC PROTEIN FLIR"/>
    <property type="match status" value="1"/>
</dbReference>
<dbReference type="GO" id="GO:0009425">
    <property type="term" value="C:bacterial-type flagellum basal body"/>
    <property type="evidence" value="ECO:0007669"/>
    <property type="project" value="UniProtKB-SubCell"/>
</dbReference>
<protein>
    <recommendedName>
        <fullName evidence="3 9">Flagellar biosynthetic protein FliR</fullName>
    </recommendedName>
</protein>
<keyword evidence="8 10" id="KW-0975">Bacterial flagellum</keyword>
<gene>
    <name evidence="11" type="ORF">SAMN02745227_00125</name>
</gene>
<evidence type="ECO:0000313" key="11">
    <source>
        <dbReference type="EMBL" id="SHJ58483.1"/>
    </source>
</evidence>
<dbReference type="InterPro" id="IPR002010">
    <property type="entry name" value="T3SS_IM_R"/>
</dbReference>
<reference evidence="12" key="1">
    <citation type="submission" date="2016-11" db="EMBL/GenBank/DDBJ databases">
        <authorList>
            <person name="Varghese N."/>
            <person name="Submissions S."/>
        </authorList>
    </citation>
    <scope>NUCLEOTIDE SEQUENCE [LARGE SCALE GENOMIC DNA]</scope>
    <source>
        <strain evidence="12">DSM 14826</strain>
    </source>
</reference>
<dbReference type="InterPro" id="IPR006303">
    <property type="entry name" value="FliR"/>
</dbReference>
<keyword evidence="7 10" id="KW-0472">Membrane</keyword>
<evidence type="ECO:0000256" key="5">
    <source>
        <dbReference type="ARBA" id="ARBA00022692"/>
    </source>
</evidence>
<evidence type="ECO:0000256" key="10">
    <source>
        <dbReference type="RuleBase" id="RU362071"/>
    </source>
</evidence>
<keyword evidence="12" id="KW-1185">Reference proteome</keyword>
<dbReference type="NCBIfam" id="TIGR01400">
    <property type="entry name" value="fliR"/>
    <property type="match status" value="1"/>
</dbReference>
<evidence type="ECO:0000256" key="6">
    <source>
        <dbReference type="ARBA" id="ARBA00022989"/>
    </source>
</evidence>
<comment type="similarity">
    <text evidence="2 10">Belongs to the FliR/MopE/SpaR family.</text>
</comment>
<keyword evidence="4 10" id="KW-1003">Cell membrane</keyword>
<feature type="transmembrane region" description="Helical" evidence="10">
    <location>
        <begin position="12"/>
        <end position="31"/>
    </location>
</feature>
<organism evidence="11 12">
    <name type="scientific">Anaerobranca californiensis DSM 14826</name>
    <dbReference type="NCBI Taxonomy" id="1120989"/>
    <lineage>
        <taxon>Bacteria</taxon>
        <taxon>Bacillati</taxon>
        <taxon>Bacillota</taxon>
        <taxon>Clostridia</taxon>
        <taxon>Eubacteriales</taxon>
        <taxon>Proteinivoracaceae</taxon>
        <taxon>Anaerobranca</taxon>
    </lineage>
</organism>
<keyword evidence="11" id="KW-0966">Cell projection</keyword>
<evidence type="ECO:0000256" key="1">
    <source>
        <dbReference type="ARBA" id="ARBA00002578"/>
    </source>
</evidence>
<name>A0A1M6KHM1_9FIRM</name>
<dbReference type="AlphaFoldDB" id="A0A1M6KHM1"/>
<feature type="transmembrane region" description="Helical" evidence="10">
    <location>
        <begin position="121"/>
        <end position="141"/>
    </location>
</feature>
<keyword evidence="11" id="KW-0282">Flagellum</keyword>
<comment type="subcellular location">
    <subcellularLocation>
        <location evidence="10">Cell membrane</location>
        <topology evidence="10">Multi-pass membrane protein</topology>
    </subcellularLocation>
    <subcellularLocation>
        <location evidence="10">Bacterial flagellum basal body</location>
    </subcellularLocation>
</comment>
<evidence type="ECO:0000256" key="2">
    <source>
        <dbReference type="ARBA" id="ARBA00009772"/>
    </source>
</evidence>
<dbReference type="RefSeq" id="WP_072905341.1">
    <property type="nucleotide sequence ID" value="NZ_FRAI01000005.1"/>
</dbReference>
<evidence type="ECO:0000256" key="4">
    <source>
        <dbReference type="ARBA" id="ARBA00022475"/>
    </source>
</evidence>
<dbReference type="GO" id="GO:0006605">
    <property type="term" value="P:protein targeting"/>
    <property type="evidence" value="ECO:0007669"/>
    <property type="project" value="UniProtKB-UniRule"/>
</dbReference>
<feature type="transmembrane region" description="Helical" evidence="10">
    <location>
        <begin position="153"/>
        <end position="172"/>
    </location>
</feature>
<dbReference type="EMBL" id="FRAI01000005">
    <property type="protein sequence ID" value="SHJ58483.1"/>
    <property type="molecule type" value="Genomic_DNA"/>
</dbReference>
<feature type="transmembrane region" description="Helical" evidence="10">
    <location>
        <begin position="77"/>
        <end position="101"/>
    </location>
</feature>
<evidence type="ECO:0000313" key="12">
    <source>
        <dbReference type="Proteomes" id="UP000243547"/>
    </source>
</evidence>
<dbReference type="OrthoDB" id="9807748at2"/>
<evidence type="ECO:0000256" key="8">
    <source>
        <dbReference type="ARBA" id="ARBA00023143"/>
    </source>
</evidence>
<keyword evidence="5 10" id="KW-0812">Transmembrane</keyword>
<feature type="transmembrane region" description="Helical" evidence="10">
    <location>
        <begin position="43"/>
        <end position="65"/>
    </location>
</feature>
<feature type="transmembrane region" description="Helical" evidence="10">
    <location>
        <begin position="212"/>
        <end position="236"/>
    </location>
</feature>
<evidence type="ECO:0000256" key="3">
    <source>
        <dbReference type="ARBA" id="ARBA00021717"/>
    </source>
</evidence>
<evidence type="ECO:0000256" key="7">
    <source>
        <dbReference type="ARBA" id="ARBA00023136"/>
    </source>
</evidence>